<keyword evidence="1" id="KW-0805">Transcription regulation</keyword>
<evidence type="ECO:0000313" key="6">
    <source>
        <dbReference type="Proteomes" id="UP001499843"/>
    </source>
</evidence>
<dbReference type="SUPFAM" id="SSF64288">
    <property type="entry name" value="Chorismate lyase-like"/>
    <property type="match status" value="1"/>
</dbReference>
<dbReference type="InterPro" id="IPR036388">
    <property type="entry name" value="WH-like_DNA-bd_sf"/>
</dbReference>
<keyword evidence="6" id="KW-1185">Reference proteome</keyword>
<dbReference type="RefSeq" id="WP_344493550.1">
    <property type="nucleotide sequence ID" value="NZ_BAAAQX010000047.1"/>
</dbReference>
<evidence type="ECO:0000256" key="3">
    <source>
        <dbReference type="ARBA" id="ARBA00023163"/>
    </source>
</evidence>
<feature type="domain" description="HTH gntR-type" evidence="4">
    <location>
        <begin position="8"/>
        <end position="76"/>
    </location>
</feature>
<dbReference type="EMBL" id="BAAAQX010000047">
    <property type="protein sequence ID" value="GAA2215095.1"/>
    <property type="molecule type" value="Genomic_DNA"/>
</dbReference>
<dbReference type="PANTHER" id="PTHR44846:SF17">
    <property type="entry name" value="GNTR-FAMILY TRANSCRIPTIONAL REGULATOR"/>
    <property type="match status" value="1"/>
</dbReference>
<dbReference type="Proteomes" id="UP001499843">
    <property type="component" value="Unassembled WGS sequence"/>
</dbReference>
<evidence type="ECO:0000256" key="1">
    <source>
        <dbReference type="ARBA" id="ARBA00023015"/>
    </source>
</evidence>
<protein>
    <recommendedName>
        <fullName evidence="4">HTH gntR-type domain-containing protein</fullName>
    </recommendedName>
</protein>
<dbReference type="CDD" id="cd07377">
    <property type="entry name" value="WHTH_GntR"/>
    <property type="match status" value="1"/>
</dbReference>
<dbReference type="InterPro" id="IPR011663">
    <property type="entry name" value="UTRA"/>
</dbReference>
<dbReference type="PANTHER" id="PTHR44846">
    <property type="entry name" value="MANNOSYL-D-GLYCERATE TRANSPORT/METABOLISM SYSTEM REPRESSOR MNGR-RELATED"/>
    <property type="match status" value="1"/>
</dbReference>
<keyword evidence="2" id="KW-0238">DNA-binding</keyword>
<name>A0ABN3CZZ0_9ACTN</name>
<proteinExistence type="predicted"/>
<dbReference type="InterPro" id="IPR050679">
    <property type="entry name" value="Bact_HTH_transcr_reg"/>
</dbReference>
<accession>A0ABN3CZZ0</accession>
<evidence type="ECO:0000259" key="4">
    <source>
        <dbReference type="PROSITE" id="PS50949"/>
    </source>
</evidence>
<dbReference type="Gene3D" id="3.40.1410.10">
    <property type="entry name" value="Chorismate lyase-like"/>
    <property type="match status" value="1"/>
</dbReference>
<keyword evidence="3" id="KW-0804">Transcription</keyword>
<dbReference type="PROSITE" id="PS50949">
    <property type="entry name" value="HTH_GNTR"/>
    <property type="match status" value="1"/>
</dbReference>
<dbReference type="SUPFAM" id="SSF46785">
    <property type="entry name" value="Winged helix' DNA-binding domain"/>
    <property type="match status" value="1"/>
</dbReference>
<sequence>MARRVDSRPRHQQVAADLRAQIMSGVLPAGAQLPSTSQLAEQYGCAPATIQGAMKLLKDERFLEGQPGKGVFVRQRQPFTVTATAYKAPASGGYSYDLLHVSETEPPADVAQALALGEGERCVERHRLLLHAGDPIELSWSYYPLAIVAGSPLAGRAKVKGGAPKVLADLGFPQRAFVDRISVRQPRTEEVVMLDLPADVPVIRQFRVIHSDDERPVEASILIKGGHLFEVLYQQPAHPAMLSP</sequence>
<evidence type="ECO:0000256" key="2">
    <source>
        <dbReference type="ARBA" id="ARBA00023125"/>
    </source>
</evidence>
<dbReference type="Gene3D" id="1.10.10.10">
    <property type="entry name" value="Winged helix-like DNA-binding domain superfamily/Winged helix DNA-binding domain"/>
    <property type="match status" value="1"/>
</dbReference>
<dbReference type="InterPro" id="IPR000524">
    <property type="entry name" value="Tscrpt_reg_HTH_GntR"/>
</dbReference>
<organism evidence="5 6">
    <name type="scientific">Nonomuraea monospora</name>
    <dbReference type="NCBI Taxonomy" id="568818"/>
    <lineage>
        <taxon>Bacteria</taxon>
        <taxon>Bacillati</taxon>
        <taxon>Actinomycetota</taxon>
        <taxon>Actinomycetes</taxon>
        <taxon>Streptosporangiales</taxon>
        <taxon>Streptosporangiaceae</taxon>
        <taxon>Nonomuraea</taxon>
    </lineage>
</organism>
<dbReference type="SMART" id="SM00866">
    <property type="entry name" value="UTRA"/>
    <property type="match status" value="1"/>
</dbReference>
<dbReference type="Pfam" id="PF07702">
    <property type="entry name" value="UTRA"/>
    <property type="match status" value="1"/>
</dbReference>
<evidence type="ECO:0000313" key="5">
    <source>
        <dbReference type="EMBL" id="GAA2215095.1"/>
    </source>
</evidence>
<dbReference type="Pfam" id="PF00392">
    <property type="entry name" value="GntR"/>
    <property type="match status" value="1"/>
</dbReference>
<gene>
    <name evidence="5" type="ORF">GCM10009850_105620</name>
</gene>
<dbReference type="InterPro" id="IPR028978">
    <property type="entry name" value="Chorismate_lyase_/UTRA_dom_sf"/>
</dbReference>
<dbReference type="SMART" id="SM00345">
    <property type="entry name" value="HTH_GNTR"/>
    <property type="match status" value="1"/>
</dbReference>
<comment type="caution">
    <text evidence="5">The sequence shown here is derived from an EMBL/GenBank/DDBJ whole genome shotgun (WGS) entry which is preliminary data.</text>
</comment>
<dbReference type="InterPro" id="IPR036390">
    <property type="entry name" value="WH_DNA-bd_sf"/>
</dbReference>
<reference evidence="5 6" key="1">
    <citation type="journal article" date="2019" name="Int. J. Syst. Evol. Microbiol.">
        <title>The Global Catalogue of Microorganisms (GCM) 10K type strain sequencing project: providing services to taxonomists for standard genome sequencing and annotation.</title>
        <authorList>
            <consortium name="The Broad Institute Genomics Platform"/>
            <consortium name="The Broad Institute Genome Sequencing Center for Infectious Disease"/>
            <person name="Wu L."/>
            <person name="Ma J."/>
        </authorList>
    </citation>
    <scope>NUCLEOTIDE SEQUENCE [LARGE SCALE GENOMIC DNA]</scope>
    <source>
        <strain evidence="5 6">JCM 16114</strain>
    </source>
</reference>